<evidence type="ECO:0000259" key="1">
    <source>
        <dbReference type="PROSITE" id="PS50943"/>
    </source>
</evidence>
<dbReference type="Pfam" id="PF01381">
    <property type="entry name" value="HTH_3"/>
    <property type="match status" value="1"/>
</dbReference>
<dbReference type="Proteomes" id="UP000316030">
    <property type="component" value="Unassembled WGS sequence"/>
</dbReference>
<dbReference type="GO" id="GO:0003677">
    <property type="term" value="F:DNA binding"/>
    <property type="evidence" value="ECO:0007669"/>
    <property type="project" value="InterPro"/>
</dbReference>
<keyword evidence="3" id="KW-1185">Reference proteome</keyword>
<evidence type="ECO:0000313" key="2">
    <source>
        <dbReference type="EMBL" id="SMO80446.1"/>
    </source>
</evidence>
<reference evidence="2 3" key="1">
    <citation type="submission" date="2017-05" db="EMBL/GenBank/DDBJ databases">
        <authorList>
            <person name="Varghese N."/>
            <person name="Submissions S."/>
        </authorList>
    </citation>
    <scope>NUCLEOTIDE SEQUENCE [LARGE SCALE GENOMIC DNA]</scope>
    <source>
        <strain evidence="2 3">DSM 29506</strain>
    </source>
</reference>
<accession>A0A521E938</accession>
<dbReference type="Gene3D" id="1.10.260.40">
    <property type="entry name" value="lambda repressor-like DNA-binding domains"/>
    <property type="match status" value="1"/>
</dbReference>
<dbReference type="AlphaFoldDB" id="A0A521E938"/>
<gene>
    <name evidence="2" type="ORF">SAMN06265173_11521</name>
</gene>
<dbReference type="SUPFAM" id="SSF47413">
    <property type="entry name" value="lambda repressor-like DNA-binding domains"/>
    <property type="match status" value="1"/>
</dbReference>
<name>A0A521E938_9RHOB</name>
<proteinExistence type="predicted"/>
<dbReference type="InterPro" id="IPR001387">
    <property type="entry name" value="Cro/C1-type_HTH"/>
</dbReference>
<dbReference type="EMBL" id="FXTO01000015">
    <property type="protein sequence ID" value="SMO80446.1"/>
    <property type="molecule type" value="Genomic_DNA"/>
</dbReference>
<sequence length="141" mass="15200">MTKTATTRMLAKAIDASKFTQREIADRVGFNSQNMLSQLKSGEARVPLDRIPALAKVLEMDERQFLMTALEDYHPVVHAALLKALKAPLSDAEIGLVMMLRMLGVQAGAEDESPLHQALKGISALLAAQGDDPQTDVGASD</sequence>
<dbReference type="CDD" id="cd00093">
    <property type="entry name" value="HTH_XRE"/>
    <property type="match status" value="1"/>
</dbReference>
<dbReference type="SMART" id="SM00530">
    <property type="entry name" value="HTH_XRE"/>
    <property type="match status" value="1"/>
</dbReference>
<protein>
    <submittedName>
        <fullName evidence="2">Helix-turn-helix domain-containing protein</fullName>
    </submittedName>
</protein>
<dbReference type="PROSITE" id="PS50943">
    <property type="entry name" value="HTH_CROC1"/>
    <property type="match status" value="1"/>
</dbReference>
<evidence type="ECO:0000313" key="3">
    <source>
        <dbReference type="Proteomes" id="UP000316030"/>
    </source>
</evidence>
<organism evidence="2 3">
    <name type="scientific">Thalassovita litoralis</name>
    <dbReference type="NCBI Taxonomy" id="1010611"/>
    <lineage>
        <taxon>Bacteria</taxon>
        <taxon>Pseudomonadati</taxon>
        <taxon>Pseudomonadota</taxon>
        <taxon>Alphaproteobacteria</taxon>
        <taxon>Rhodobacterales</taxon>
        <taxon>Roseobacteraceae</taxon>
        <taxon>Thalassovita</taxon>
    </lineage>
</organism>
<dbReference type="RefSeq" id="WP_185959007.1">
    <property type="nucleotide sequence ID" value="NZ_FXTO01000015.1"/>
</dbReference>
<feature type="domain" description="HTH cro/C1-type" evidence="1">
    <location>
        <begin position="10"/>
        <end position="65"/>
    </location>
</feature>
<dbReference type="InterPro" id="IPR010982">
    <property type="entry name" value="Lambda_DNA-bd_dom_sf"/>
</dbReference>